<name>A0A162K3F9_9BACL</name>
<feature type="transmembrane region" description="Helical" evidence="8">
    <location>
        <begin position="218"/>
        <end position="244"/>
    </location>
</feature>
<dbReference type="Gene3D" id="1.20.1740.10">
    <property type="entry name" value="Amino acid/polyamine transporter I"/>
    <property type="match status" value="1"/>
</dbReference>
<protein>
    <submittedName>
        <fullName evidence="9">Septum formation initiator</fullName>
    </submittedName>
</protein>
<dbReference type="RefSeq" id="WP_068533209.1">
    <property type="nucleotide sequence ID" value="NZ_LVJH01000021.1"/>
</dbReference>
<keyword evidence="3" id="KW-1003">Cell membrane</keyword>
<dbReference type="GO" id="GO:0003333">
    <property type="term" value="P:amino acid transmembrane transport"/>
    <property type="evidence" value="ECO:0007669"/>
    <property type="project" value="InterPro"/>
</dbReference>
<feature type="transmembrane region" description="Helical" evidence="8">
    <location>
        <begin position="359"/>
        <end position="376"/>
    </location>
</feature>
<keyword evidence="5 8" id="KW-0812">Transmembrane</keyword>
<organism evidence="9 10">
    <name type="scientific">Paenibacillus glacialis</name>
    <dbReference type="NCBI Taxonomy" id="494026"/>
    <lineage>
        <taxon>Bacteria</taxon>
        <taxon>Bacillati</taxon>
        <taxon>Bacillota</taxon>
        <taxon>Bacilli</taxon>
        <taxon>Bacillales</taxon>
        <taxon>Paenibacillaceae</taxon>
        <taxon>Paenibacillus</taxon>
    </lineage>
</organism>
<dbReference type="PANTHER" id="PTHR35334">
    <property type="entry name" value="SERINE TRANSPORTER"/>
    <property type="match status" value="1"/>
</dbReference>
<feature type="transmembrane region" description="Helical" evidence="8">
    <location>
        <begin position="179"/>
        <end position="198"/>
    </location>
</feature>
<feature type="transmembrane region" description="Helical" evidence="8">
    <location>
        <begin position="60"/>
        <end position="77"/>
    </location>
</feature>
<feature type="transmembrane region" description="Helical" evidence="8">
    <location>
        <begin position="382"/>
        <end position="406"/>
    </location>
</feature>
<dbReference type="Proteomes" id="UP000076967">
    <property type="component" value="Unassembled WGS sequence"/>
</dbReference>
<dbReference type="InterPro" id="IPR018227">
    <property type="entry name" value="Amino_acid_transport_2"/>
</dbReference>
<gene>
    <name evidence="9" type="ORF">PGLA_12645</name>
</gene>
<dbReference type="OrthoDB" id="1627372at2"/>
<evidence type="ECO:0000256" key="7">
    <source>
        <dbReference type="ARBA" id="ARBA00023136"/>
    </source>
</evidence>
<feature type="transmembrane region" description="Helical" evidence="8">
    <location>
        <begin position="265"/>
        <end position="288"/>
    </location>
</feature>
<dbReference type="AlphaFoldDB" id="A0A162K3F9"/>
<dbReference type="GO" id="GO:0005886">
    <property type="term" value="C:plasma membrane"/>
    <property type="evidence" value="ECO:0007669"/>
    <property type="project" value="UniProtKB-SubCell"/>
</dbReference>
<comment type="subcellular location">
    <subcellularLocation>
        <location evidence="1">Cell inner membrane</location>
        <topology evidence="1">Multi-pass membrane protein</topology>
    </subcellularLocation>
</comment>
<evidence type="ECO:0000256" key="5">
    <source>
        <dbReference type="ARBA" id="ARBA00022692"/>
    </source>
</evidence>
<feature type="transmembrane region" description="Helical" evidence="8">
    <location>
        <begin position="110"/>
        <end position="130"/>
    </location>
</feature>
<evidence type="ECO:0000313" key="9">
    <source>
        <dbReference type="EMBL" id="OAB42506.1"/>
    </source>
</evidence>
<dbReference type="STRING" id="494026.PGLA_12645"/>
<feature type="transmembrane region" description="Helical" evidence="8">
    <location>
        <begin position="36"/>
        <end position="54"/>
    </location>
</feature>
<accession>A0A162K3F9</accession>
<dbReference type="PANTHER" id="PTHR35334:SF2">
    <property type="entry name" value="SERINE TRANSPORTER SDAC"/>
    <property type="match status" value="1"/>
</dbReference>
<evidence type="ECO:0000256" key="1">
    <source>
        <dbReference type="ARBA" id="ARBA00004429"/>
    </source>
</evidence>
<dbReference type="Pfam" id="PF03222">
    <property type="entry name" value="Trp_Tyr_perm"/>
    <property type="match status" value="1"/>
</dbReference>
<feature type="transmembrane region" description="Helical" evidence="8">
    <location>
        <begin position="150"/>
        <end position="167"/>
    </location>
</feature>
<keyword evidence="10" id="KW-1185">Reference proteome</keyword>
<keyword evidence="2" id="KW-0813">Transport</keyword>
<evidence type="ECO:0000256" key="3">
    <source>
        <dbReference type="ARBA" id="ARBA00022475"/>
    </source>
</evidence>
<evidence type="ECO:0000256" key="6">
    <source>
        <dbReference type="ARBA" id="ARBA00022989"/>
    </source>
</evidence>
<evidence type="ECO:0000256" key="4">
    <source>
        <dbReference type="ARBA" id="ARBA00022519"/>
    </source>
</evidence>
<keyword evidence="4" id="KW-0997">Cell inner membrane</keyword>
<reference evidence="9 10" key="1">
    <citation type="submission" date="2016-03" db="EMBL/GenBank/DDBJ databases">
        <title>Draft genome sequence of Paenibacillus glacialis DSM 22343.</title>
        <authorList>
            <person name="Shin S.-K."/>
            <person name="Yi H."/>
        </authorList>
    </citation>
    <scope>NUCLEOTIDE SEQUENCE [LARGE SCALE GENOMIC DNA]</scope>
    <source>
        <strain evidence="9 10">DSM 22343</strain>
    </source>
</reference>
<proteinExistence type="predicted"/>
<keyword evidence="7 8" id="KW-0472">Membrane</keyword>
<feature type="transmembrane region" description="Helical" evidence="8">
    <location>
        <begin position="418"/>
        <end position="439"/>
    </location>
</feature>
<comment type="caution">
    <text evidence="9">The sequence shown here is derived from an EMBL/GenBank/DDBJ whole genome shotgun (WGS) entry which is preliminary data.</text>
</comment>
<dbReference type="EMBL" id="LVJH01000021">
    <property type="protein sequence ID" value="OAB42506.1"/>
    <property type="molecule type" value="Genomic_DNA"/>
</dbReference>
<sequence length="440" mass="48247">MNGNTAEKLEFTAENTTVNNEKHLNPKKWHKQDTTWALSLFGTAIGAGVLFLPINAGAGGLFSLLLITILAFPVMYYSHRAMAKMICASDSAEEGITGTIRKYFGNKASVIFNIVYFFSIYTIVLMYSVALTNTASSFIVNQLHMNEPPRAILSLVLVLGLIAILNFGQDITIKVMSMLVYPFIASLLFISISLIPNWNTSMLSFSSVTNAPTGVGGYFSMIWLILPIIVFSFNHSPMISSFVVKQKQTYGILAADAKCAQIQKFCYIMTFGVVMFFVWSSVLCLTPNDLAMAKEQNLSILSYLANRLNSPVIAIAAPIIAFVAVTKSFLGHYVGVYEVMRDMVISSGKARGKDLKEKTVKRGILVFVVLTCWYTAYANPSILGIIDTLSGPLVAAILCVLPMYAIRKVPVLAKYRGKLSNVFVIVVGVLTVLASLKAFF</sequence>
<evidence type="ECO:0000256" key="8">
    <source>
        <dbReference type="SAM" id="Phobius"/>
    </source>
</evidence>
<evidence type="ECO:0000256" key="2">
    <source>
        <dbReference type="ARBA" id="ARBA00022448"/>
    </source>
</evidence>
<keyword evidence="6 8" id="KW-1133">Transmembrane helix</keyword>
<feature type="transmembrane region" description="Helical" evidence="8">
    <location>
        <begin position="308"/>
        <end position="330"/>
    </location>
</feature>
<evidence type="ECO:0000313" key="10">
    <source>
        <dbReference type="Proteomes" id="UP000076967"/>
    </source>
</evidence>